<dbReference type="AlphaFoldDB" id="A0A8J3CUJ0"/>
<comment type="caution">
    <text evidence="2">The sequence shown here is derived from an EMBL/GenBank/DDBJ whole genome shotgun (WGS) entry which is preliminary data.</text>
</comment>
<sequence length="245" mass="28485">MKKLQTWVLIICLAIISACSSSENQAIALLEKAIQAHGSQVRWDELRGFEFVKKTMLYEEDGSEESMLVQHIQFKLQPYFEANLNWEKDSIEHRVSFDGLKTRYYMGSNEILNEGFLASKKREIDAAFYVMDKPFALLQGAKNLSYEGLVTLPDGREMESIQVIDGDPNDPKTDVWWYYFHPQTHQLVAYKVKTADHYSLVYNLEMDRSLGVAFPMKRESFRVDSLGNILYLRASYEFTNYQKLD</sequence>
<gene>
    <name evidence="2" type="ORF">GCM10008106_05140</name>
</gene>
<dbReference type="PROSITE" id="PS51257">
    <property type="entry name" value="PROKAR_LIPOPROTEIN"/>
    <property type="match status" value="1"/>
</dbReference>
<organism evidence="2 3">
    <name type="scientific">Mongoliitalea lutea</name>
    <dbReference type="NCBI Taxonomy" id="849756"/>
    <lineage>
        <taxon>Bacteria</taxon>
        <taxon>Pseudomonadati</taxon>
        <taxon>Bacteroidota</taxon>
        <taxon>Cytophagia</taxon>
        <taxon>Cytophagales</taxon>
        <taxon>Cyclobacteriaceae</taxon>
        <taxon>Mongoliitalea</taxon>
    </lineage>
</organism>
<keyword evidence="3" id="KW-1185">Reference proteome</keyword>
<dbReference type="RefSeq" id="WP_189578881.1">
    <property type="nucleotide sequence ID" value="NZ_BMYF01000002.1"/>
</dbReference>
<dbReference type="EMBL" id="BMYF01000002">
    <property type="protein sequence ID" value="GHB27378.1"/>
    <property type="molecule type" value="Genomic_DNA"/>
</dbReference>
<dbReference type="Proteomes" id="UP000642809">
    <property type="component" value="Unassembled WGS sequence"/>
</dbReference>
<keyword evidence="1" id="KW-0732">Signal</keyword>
<feature type="signal peptide" evidence="1">
    <location>
        <begin position="1"/>
        <end position="20"/>
    </location>
</feature>
<name>A0A8J3CUJ0_9BACT</name>
<protein>
    <recommendedName>
        <fullName evidence="4">Lipoprotein</fullName>
    </recommendedName>
</protein>
<reference evidence="2" key="2">
    <citation type="submission" date="2020-09" db="EMBL/GenBank/DDBJ databases">
        <authorList>
            <person name="Sun Q."/>
            <person name="Kim S."/>
        </authorList>
    </citation>
    <scope>NUCLEOTIDE SEQUENCE</scope>
    <source>
        <strain evidence="2">KCTC 23224</strain>
    </source>
</reference>
<feature type="chain" id="PRO_5035187087" description="Lipoprotein" evidence="1">
    <location>
        <begin position="21"/>
        <end position="245"/>
    </location>
</feature>
<evidence type="ECO:0000256" key="1">
    <source>
        <dbReference type="SAM" id="SignalP"/>
    </source>
</evidence>
<evidence type="ECO:0000313" key="3">
    <source>
        <dbReference type="Proteomes" id="UP000642809"/>
    </source>
</evidence>
<accession>A0A8J3CUJ0</accession>
<evidence type="ECO:0000313" key="2">
    <source>
        <dbReference type="EMBL" id="GHB27378.1"/>
    </source>
</evidence>
<reference evidence="2" key="1">
    <citation type="journal article" date="2014" name="Int. J. Syst. Evol. Microbiol.">
        <title>Complete genome sequence of Corynebacterium casei LMG S-19264T (=DSM 44701T), isolated from a smear-ripened cheese.</title>
        <authorList>
            <consortium name="US DOE Joint Genome Institute (JGI-PGF)"/>
            <person name="Walter F."/>
            <person name="Albersmeier A."/>
            <person name="Kalinowski J."/>
            <person name="Ruckert C."/>
        </authorList>
    </citation>
    <scope>NUCLEOTIDE SEQUENCE</scope>
    <source>
        <strain evidence="2">KCTC 23224</strain>
    </source>
</reference>
<evidence type="ECO:0008006" key="4">
    <source>
        <dbReference type="Google" id="ProtNLM"/>
    </source>
</evidence>
<proteinExistence type="predicted"/>